<dbReference type="InterPro" id="IPR010131">
    <property type="entry name" value="MdtP/NodT-like"/>
</dbReference>
<name>A0A2P2E5B4_9LEPT</name>
<dbReference type="RefSeq" id="WP_108978422.1">
    <property type="nucleotide sequence ID" value="NZ_BFBB01000009.1"/>
</dbReference>
<comment type="similarity">
    <text evidence="1 2">Belongs to the outer membrane factor (OMF) (TC 1.B.17) family.</text>
</comment>
<gene>
    <name evidence="3" type="ORF">LPTSP4_35820</name>
</gene>
<keyword evidence="2" id="KW-0732">Signal</keyword>
<dbReference type="InterPro" id="IPR003423">
    <property type="entry name" value="OMP_efflux"/>
</dbReference>
<protein>
    <submittedName>
        <fullName evidence="3">Putative outer membrane efflux protein OprC</fullName>
    </submittedName>
</protein>
<dbReference type="SUPFAM" id="SSF56954">
    <property type="entry name" value="Outer membrane efflux proteins (OEP)"/>
    <property type="match status" value="1"/>
</dbReference>
<keyword evidence="2" id="KW-0449">Lipoprotein</keyword>
<organism evidence="3 4">
    <name type="scientific">Leptospira ryugenii</name>
    <dbReference type="NCBI Taxonomy" id="1917863"/>
    <lineage>
        <taxon>Bacteria</taxon>
        <taxon>Pseudomonadati</taxon>
        <taxon>Spirochaetota</taxon>
        <taxon>Spirochaetia</taxon>
        <taxon>Leptospirales</taxon>
        <taxon>Leptospiraceae</taxon>
        <taxon>Leptospira</taxon>
    </lineage>
</organism>
<evidence type="ECO:0000313" key="3">
    <source>
        <dbReference type="EMBL" id="GBF52044.1"/>
    </source>
</evidence>
<dbReference type="OrthoDB" id="9770517at2"/>
<reference evidence="3 4" key="1">
    <citation type="submission" date="2018-02" db="EMBL/GenBank/DDBJ databases">
        <title>Novel Leptospira species isolated from soil and water in Japan.</title>
        <authorList>
            <person name="Nakao R."/>
            <person name="Masuzawa T."/>
        </authorList>
    </citation>
    <scope>NUCLEOTIDE SEQUENCE [LARGE SCALE GENOMIC DNA]</scope>
    <source>
        <strain evidence="3 4">YH101</strain>
    </source>
</reference>
<comment type="subcellular location">
    <subcellularLocation>
        <location evidence="2">Cell membrane</location>
        <topology evidence="2">Lipid-anchor</topology>
    </subcellularLocation>
</comment>
<keyword evidence="2" id="KW-1134">Transmembrane beta strand</keyword>
<accession>A0A2P2E5B4</accession>
<keyword evidence="2" id="KW-0564">Palmitate</keyword>
<feature type="signal peptide" evidence="2">
    <location>
        <begin position="1"/>
        <end position="24"/>
    </location>
</feature>
<keyword evidence="2" id="KW-0472">Membrane</keyword>
<dbReference type="GO" id="GO:0015562">
    <property type="term" value="F:efflux transmembrane transporter activity"/>
    <property type="evidence" value="ECO:0007669"/>
    <property type="project" value="InterPro"/>
</dbReference>
<sequence>MSKKYFRWLTITLLMILNACLNSAFVNLAPKYEPQEFVVPDNWEGQAPFVKANPGGAEIVSEWWKLFGDPTLDQLEEEALRANPDLQASAERFLQARDIVMKARSKLLPNFGLGLGVSNNQQSENALFRGPLDPTKDGNVNVGSTASWEPDFWSSIRNETWAKLYEAESIAAQYASARLSLQSEIATNYFTLRGLDAKKDTFDLSIQYYQKLLELVNQRFKGGLSPKLDVFRAEYLLSTAEARRFEILSQRRIIETSIAVLINRTPTQFHIAEDPNLQSIRFQIPNHLPSQLLERRPDIAAAERKMAKANREIGIAKAAFFPNISFGATGGWESGSNILSSSNSYWSYGSLGSIPIFQGGFRRAQLQQAWSSYRETEHMYRSTVLNAFREVENSLTQTKYLALETEKLDRAVEMAFQTQEMTTQLYTAGLSNSMEILYAQLSTLESKLSAIQVKVDYLNTSITLIRALGGGWSRSQLPKDDEIIPFTIYDSPDTIIKTQDVPIPNTERTQRIDLTKPIQNGKENTK</sequence>
<dbReference type="GO" id="GO:0005886">
    <property type="term" value="C:plasma membrane"/>
    <property type="evidence" value="ECO:0007669"/>
    <property type="project" value="UniProtKB-SubCell"/>
</dbReference>
<dbReference type="PANTHER" id="PTHR30203">
    <property type="entry name" value="OUTER MEMBRANE CATION EFFLUX PROTEIN"/>
    <property type="match status" value="1"/>
</dbReference>
<dbReference type="NCBIfam" id="TIGR01845">
    <property type="entry name" value="outer_NodT"/>
    <property type="match status" value="1"/>
</dbReference>
<evidence type="ECO:0000256" key="1">
    <source>
        <dbReference type="ARBA" id="ARBA00007613"/>
    </source>
</evidence>
<evidence type="ECO:0000313" key="4">
    <source>
        <dbReference type="Proteomes" id="UP000245133"/>
    </source>
</evidence>
<dbReference type="Proteomes" id="UP000245133">
    <property type="component" value="Unassembled WGS sequence"/>
</dbReference>
<keyword evidence="4" id="KW-1185">Reference proteome</keyword>
<dbReference type="PANTHER" id="PTHR30203:SF33">
    <property type="entry name" value="BLR4455 PROTEIN"/>
    <property type="match status" value="1"/>
</dbReference>
<keyword evidence="2" id="KW-0812">Transmembrane</keyword>
<comment type="caution">
    <text evidence="3">The sequence shown here is derived from an EMBL/GenBank/DDBJ whole genome shotgun (WGS) entry which is preliminary data.</text>
</comment>
<feature type="chain" id="PRO_5015022521" evidence="2">
    <location>
        <begin position="25"/>
        <end position="526"/>
    </location>
</feature>
<evidence type="ECO:0000256" key="2">
    <source>
        <dbReference type="RuleBase" id="RU362097"/>
    </source>
</evidence>
<dbReference type="Gene3D" id="1.20.1600.10">
    <property type="entry name" value="Outer membrane efflux proteins (OEP)"/>
    <property type="match status" value="1"/>
</dbReference>
<dbReference type="Pfam" id="PF02321">
    <property type="entry name" value="OEP"/>
    <property type="match status" value="2"/>
</dbReference>
<dbReference type="AlphaFoldDB" id="A0A2P2E5B4"/>
<proteinExistence type="inferred from homology"/>
<dbReference type="Gene3D" id="2.20.200.10">
    <property type="entry name" value="Outer membrane efflux proteins (OEP)"/>
    <property type="match status" value="1"/>
</dbReference>
<dbReference type="EMBL" id="BFBB01000009">
    <property type="protein sequence ID" value="GBF52044.1"/>
    <property type="molecule type" value="Genomic_DNA"/>
</dbReference>